<gene>
    <name evidence="1" type="ORF">P409_29960</name>
</gene>
<comment type="caution">
    <text evidence="1">The sequence shown here is derived from an EMBL/GenBank/DDBJ whole genome shotgun (WGS) entry which is preliminary data.</text>
</comment>
<dbReference type="EMBL" id="JANX01000638">
    <property type="protein sequence ID" value="KGM30969.1"/>
    <property type="molecule type" value="Genomic_DNA"/>
</dbReference>
<reference evidence="1 2" key="1">
    <citation type="submission" date="2014-01" db="EMBL/GenBank/DDBJ databases">
        <title>Genome sequence determination for a cystic fibrosis isolate, Inquilinus limosus.</title>
        <authorList>
            <person name="Pino M."/>
            <person name="Di Conza J."/>
            <person name="Gutkind G."/>
        </authorList>
    </citation>
    <scope>NUCLEOTIDE SEQUENCE [LARGE SCALE GENOMIC DNA]</scope>
    <source>
        <strain evidence="1 2">MP06</strain>
    </source>
</reference>
<name>A0A0A0CZ01_9PROT</name>
<evidence type="ECO:0000313" key="2">
    <source>
        <dbReference type="Proteomes" id="UP000029995"/>
    </source>
</evidence>
<sequence>MMTGITTGRLASGAWRIGGVGALALLVACGPTPSEMQLNYAAQQCSYGDPYACNALRQLSYRAQVERQQQDANTALAVGALAIGGLAIAAAAADDDHYDGWRHRRWRGDGWGRRGWGRHRW</sequence>
<accession>A0A0A0CZ01</accession>
<dbReference type="AlphaFoldDB" id="A0A0A0CZ01"/>
<organism evidence="1 2">
    <name type="scientific">Inquilinus limosus MP06</name>
    <dbReference type="NCBI Taxonomy" id="1398085"/>
    <lineage>
        <taxon>Bacteria</taxon>
        <taxon>Pseudomonadati</taxon>
        <taxon>Pseudomonadota</taxon>
        <taxon>Alphaproteobacteria</taxon>
        <taxon>Rhodospirillales</taxon>
        <taxon>Rhodospirillaceae</taxon>
        <taxon>Inquilinus</taxon>
    </lineage>
</organism>
<dbReference type="Proteomes" id="UP000029995">
    <property type="component" value="Unassembled WGS sequence"/>
</dbReference>
<protein>
    <submittedName>
        <fullName evidence="1">Uncharacterized protein</fullName>
    </submittedName>
</protein>
<proteinExistence type="predicted"/>
<evidence type="ECO:0000313" key="1">
    <source>
        <dbReference type="EMBL" id="KGM30969.1"/>
    </source>
</evidence>